<feature type="region of interest" description="Disordered" evidence="1">
    <location>
        <begin position="1"/>
        <end position="61"/>
    </location>
</feature>
<feature type="compositionally biased region" description="Basic residues" evidence="1">
    <location>
        <begin position="18"/>
        <end position="27"/>
    </location>
</feature>
<proteinExistence type="predicted"/>
<accession>A0A383BIG8</accession>
<feature type="non-terminal residue" evidence="2">
    <location>
        <position position="61"/>
    </location>
</feature>
<organism evidence="2">
    <name type="scientific">marine metagenome</name>
    <dbReference type="NCBI Taxonomy" id="408172"/>
    <lineage>
        <taxon>unclassified sequences</taxon>
        <taxon>metagenomes</taxon>
        <taxon>ecological metagenomes</taxon>
    </lineage>
</organism>
<protein>
    <submittedName>
        <fullName evidence="2">Uncharacterized protein</fullName>
    </submittedName>
</protein>
<name>A0A383BIG8_9ZZZZ</name>
<gene>
    <name evidence="2" type="ORF">METZ01_LOCUS472437</name>
</gene>
<reference evidence="2" key="1">
    <citation type="submission" date="2018-05" db="EMBL/GenBank/DDBJ databases">
        <authorList>
            <person name="Lanie J.A."/>
            <person name="Ng W.-L."/>
            <person name="Kazmierczak K.M."/>
            <person name="Andrzejewski T.M."/>
            <person name="Davidsen T.M."/>
            <person name="Wayne K.J."/>
            <person name="Tettelin H."/>
            <person name="Glass J.I."/>
            <person name="Rusch D."/>
            <person name="Podicherti R."/>
            <person name="Tsui H.-C.T."/>
            <person name="Winkler M.E."/>
        </authorList>
    </citation>
    <scope>NUCLEOTIDE SEQUENCE</scope>
</reference>
<feature type="compositionally biased region" description="Basic residues" evidence="1">
    <location>
        <begin position="34"/>
        <end position="48"/>
    </location>
</feature>
<feature type="non-terminal residue" evidence="2">
    <location>
        <position position="1"/>
    </location>
</feature>
<evidence type="ECO:0000313" key="2">
    <source>
        <dbReference type="EMBL" id="SVE19583.1"/>
    </source>
</evidence>
<evidence type="ECO:0000256" key="1">
    <source>
        <dbReference type="SAM" id="MobiDB-lite"/>
    </source>
</evidence>
<sequence>GRHSSRTPRHASRPEGRAKKRRHHRGRFIFCRKGSAKAHRRLHQKYRRPPLPQGRGNYEGL</sequence>
<dbReference type="AlphaFoldDB" id="A0A383BIG8"/>
<dbReference type="EMBL" id="UINC01200619">
    <property type="protein sequence ID" value="SVE19583.1"/>
    <property type="molecule type" value="Genomic_DNA"/>
</dbReference>
<feature type="compositionally biased region" description="Basic residues" evidence="1">
    <location>
        <begin position="1"/>
        <end position="11"/>
    </location>
</feature>